<comment type="caution">
    <text evidence="12">The sequence shown here is derived from an EMBL/GenBank/DDBJ whole genome shotgun (WGS) entry which is preliminary data.</text>
</comment>
<evidence type="ECO:0000259" key="10">
    <source>
        <dbReference type="PROSITE" id="PS01124"/>
    </source>
</evidence>
<keyword evidence="13" id="KW-1185">Reference proteome</keyword>
<dbReference type="Pfam" id="PF12833">
    <property type="entry name" value="HTH_18"/>
    <property type="match status" value="1"/>
</dbReference>
<dbReference type="Gene3D" id="1.10.10.60">
    <property type="entry name" value="Homeodomain-like"/>
    <property type="match status" value="2"/>
</dbReference>
<dbReference type="InterPro" id="IPR009057">
    <property type="entry name" value="Homeodomain-like_sf"/>
</dbReference>
<dbReference type="PANTHER" id="PTHR42713:SF3">
    <property type="entry name" value="TRANSCRIPTIONAL REGULATORY PROTEIN HPTR"/>
    <property type="match status" value="1"/>
</dbReference>
<dbReference type="PRINTS" id="PR00032">
    <property type="entry name" value="HTHARAC"/>
</dbReference>
<dbReference type="EMBL" id="JAGRPV010000001">
    <property type="protein sequence ID" value="MDI4644124.1"/>
    <property type="molecule type" value="Genomic_DNA"/>
</dbReference>
<feature type="domain" description="Response regulatory" evidence="11">
    <location>
        <begin position="3"/>
        <end position="120"/>
    </location>
</feature>
<evidence type="ECO:0000256" key="4">
    <source>
        <dbReference type="ARBA" id="ARBA00023012"/>
    </source>
</evidence>
<keyword evidence="6" id="KW-0238">DNA-binding</keyword>
<comment type="subcellular location">
    <subcellularLocation>
        <location evidence="1">Cytoplasm</location>
    </subcellularLocation>
</comment>
<feature type="compositionally biased region" description="Basic and acidic residues" evidence="9">
    <location>
        <begin position="210"/>
        <end position="220"/>
    </location>
</feature>
<evidence type="ECO:0000256" key="7">
    <source>
        <dbReference type="ARBA" id="ARBA00023163"/>
    </source>
</evidence>
<dbReference type="SUPFAM" id="SSF52172">
    <property type="entry name" value="CheY-like"/>
    <property type="match status" value="1"/>
</dbReference>
<dbReference type="PROSITE" id="PS01124">
    <property type="entry name" value="HTH_ARAC_FAMILY_2"/>
    <property type="match status" value="1"/>
</dbReference>
<feature type="modified residue" description="4-aspartylphosphate" evidence="8">
    <location>
        <position position="55"/>
    </location>
</feature>
<keyword evidence="5" id="KW-0805">Transcription regulation</keyword>
<dbReference type="Pfam" id="PF00072">
    <property type="entry name" value="Response_reg"/>
    <property type="match status" value="1"/>
</dbReference>
<dbReference type="SUPFAM" id="SSF46689">
    <property type="entry name" value="Homeodomain-like"/>
    <property type="match status" value="2"/>
</dbReference>
<evidence type="ECO:0000313" key="12">
    <source>
        <dbReference type="EMBL" id="MDI4644124.1"/>
    </source>
</evidence>
<evidence type="ECO:0000256" key="6">
    <source>
        <dbReference type="ARBA" id="ARBA00023125"/>
    </source>
</evidence>
<evidence type="ECO:0000256" key="1">
    <source>
        <dbReference type="ARBA" id="ARBA00004496"/>
    </source>
</evidence>
<keyword evidence="4" id="KW-0902">Two-component regulatory system</keyword>
<dbReference type="CDD" id="cd17536">
    <property type="entry name" value="REC_YesN-like"/>
    <property type="match status" value="1"/>
</dbReference>
<dbReference type="InterPro" id="IPR020449">
    <property type="entry name" value="Tscrpt_reg_AraC-type_HTH"/>
</dbReference>
<evidence type="ECO:0000313" key="13">
    <source>
        <dbReference type="Proteomes" id="UP001161691"/>
    </source>
</evidence>
<evidence type="ECO:0000256" key="5">
    <source>
        <dbReference type="ARBA" id="ARBA00023015"/>
    </source>
</evidence>
<dbReference type="InterPro" id="IPR051552">
    <property type="entry name" value="HptR"/>
</dbReference>
<keyword evidence="2" id="KW-0963">Cytoplasm</keyword>
<gene>
    <name evidence="12" type="ORF">KB449_04090</name>
</gene>
<evidence type="ECO:0000256" key="2">
    <source>
        <dbReference type="ARBA" id="ARBA00022490"/>
    </source>
</evidence>
<dbReference type="PANTHER" id="PTHR42713">
    <property type="entry name" value="HISTIDINE KINASE-RELATED"/>
    <property type="match status" value="1"/>
</dbReference>
<feature type="region of interest" description="Disordered" evidence="9">
    <location>
        <begin position="199"/>
        <end position="231"/>
    </location>
</feature>
<organism evidence="12 13">
    <name type="scientific">Cohnella hashimotonis</name>
    <dbReference type="NCBI Taxonomy" id="2826895"/>
    <lineage>
        <taxon>Bacteria</taxon>
        <taxon>Bacillati</taxon>
        <taxon>Bacillota</taxon>
        <taxon>Bacilli</taxon>
        <taxon>Bacillales</taxon>
        <taxon>Paenibacillaceae</taxon>
        <taxon>Cohnella</taxon>
    </lineage>
</organism>
<dbReference type="InterPro" id="IPR001789">
    <property type="entry name" value="Sig_transdc_resp-reg_receiver"/>
</dbReference>
<evidence type="ECO:0000256" key="8">
    <source>
        <dbReference type="PROSITE-ProRule" id="PRU00169"/>
    </source>
</evidence>
<dbReference type="Gene3D" id="3.40.50.2300">
    <property type="match status" value="1"/>
</dbReference>
<evidence type="ECO:0000256" key="9">
    <source>
        <dbReference type="SAM" id="MobiDB-lite"/>
    </source>
</evidence>
<evidence type="ECO:0000256" key="3">
    <source>
        <dbReference type="ARBA" id="ARBA00022553"/>
    </source>
</evidence>
<dbReference type="PROSITE" id="PS50110">
    <property type="entry name" value="RESPONSE_REGULATORY"/>
    <property type="match status" value="1"/>
</dbReference>
<dbReference type="SMART" id="SM00342">
    <property type="entry name" value="HTH_ARAC"/>
    <property type="match status" value="1"/>
</dbReference>
<feature type="domain" description="HTH araC/xylS-type" evidence="10">
    <location>
        <begin position="454"/>
        <end position="552"/>
    </location>
</feature>
<dbReference type="SMART" id="SM00448">
    <property type="entry name" value="REC"/>
    <property type="match status" value="1"/>
</dbReference>
<keyword evidence="7" id="KW-0804">Transcription</keyword>
<dbReference type="PROSITE" id="PS00041">
    <property type="entry name" value="HTH_ARAC_FAMILY_1"/>
    <property type="match status" value="1"/>
</dbReference>
<dbReference type="InterPro" id="IPR011006">
    <property type="entry name" value="CheY-like_superfamily"/>
</dbReference>
<protein>
    <submittedName>
        <fullName evidence="12">Response regulator</fullName>
    </submittedName>
</protein>
<dbReference type="Proteomes" id="UP001161691">
    <property type="component" value="Unassembled WGS sequence"/>
</dbReference>
<reference evidence="12" key="1">
    <citation type="submission" date="2023-04" db="EMBL/GenBank/DDBJ databases">
        <title>Comparative genomic analysis of Cohnella hashimotonis sp. nov., isolated from the International Space Station.</title>
        <authorList>
            <person name="Venkateswaran K."/>
            <person name="Simpson A."/>
        </authorList>
    </citation>
    <scope>NUCLEOTIDE SEQUENCE</scope>
    <source>
        <strain evidence="12">F6_2S_P_1</strain>
    </source>
</reference>
<dbReference type="InterPro" id="IPR018060">
    <property type="entry name" value="HTH_AraC"/>
</dbReference>
<dbReference type="InterPro" id="IPR018062">
    <property type="entry name" value="HTH_AraC-typ_CS"/>
</dbReference>
<dbReference type="RefSeq" id="WP_282907150.1">
    <property type="nucleotide sequence ID" value="NZ_JAGRPV010000001.1"/>
</dbReference>
<accession>A0ABT6TDS3</accession>
<sequence length="554" mass="62652">MYRVLIVDDEPEIRQGLRLKIDADKLGLELAGEASNGVEALERLEDEAFDIVITDMNMPVMDGVSFLEACRERHPDIRLVVITGYEDFQYARAALRHQASDYLLKPVAADELADVLAKVTGELDGERQETAREERTRWELSQYYKEMKEHFIVRLIKGEADRENAALERARRFGLDAWAEAEVRFLTVGLRERSAATVRRPAPQAAGEGEAAHRPDKWGEEGNGTAGRYSTRTPDQFRLALELICRERALESGACEAFRDASYPGLVHFATAESEAWLRDFAETLAEQVAALLGFELAVGLGRSATGFRSWKEGYLSSLLAWNLSESGLAEEDRRSPAGRTALTGEELKVLERYLSRGELEAFERAIRQPLDEAFKASQTGFVKVIFQLYLALEAQAFESHIALDHAEQLWLRPELALALDSADKAVEFLMRIADKVARQQRHEAEESDHALIDAVLRYIDENYMTDLNLTDLAERFNYNPSYFSEMFKSKVGKTFIQYVTDARMTQAIRLLEGTQLSLWDIAELTGFSNASYFSSKFKRMHGVSPSDYRKGVK</sequence>
<name>A0ABT6TDS3_9BACL</name>
<keyword evidence="3 8" id="KW-0597">Phosphoprotein</keyword>
<evidence type="ECO:0000259" key="11">
    <source>
        <dbReference type="PROSITE" id="PS50110"/>
    </source>
</evidence>
<proteinExistence type="predicted"/>